<dbReference type="RefSeq" id="WP_121659188.1">
    <property type="nucleotide sequence ID" value="NZ_BMEK01000002.1"/>
</dbReference>
<organism evidence="3 4">
    <name type="scientific">Mycetocola zhadangensis</name>
    <dbReference type="NCBI Taxonomy" id="1164595"/>
    <lineage>
        <taxon>Bacteria</taxon>
        <taxon>Bacillati</taxon>
        <taxon>Actinomycetota</taxon>
        <taxon>Actinomycetes</taxon>
        <taxon>Micrococcales</taxon>
        <taxon>Microbacteriaceae</taxon>
        <taxon>Mycetocola</taxon>
    </lineage>
</organism>
<dbReference type="NCBIfam" id="NF005559">
    <property type="entry name" value="PRK07231.1"/>
    <property type="match status" value="1"/>
</dbReference>
<dbReference type="Pfam" id="PF13561">
    <property type="entry name" value="adh_short_C2"/>
    <property type="match status" value="1"/>
</dbReference>
<reference evidence="3 4" key="1">
    <citation type="submission" date="2018-10" db="EMBL/GenBank/DDBJ databases">
        <authorList>
            <person name="Li J."/>
        </authorList>
    </citation>
    <scope>NUCLEOTIDE SEQUENCE [LARGE SCALE GENOMIC DNA]</scope>
    <source>
        <strain evidence="3 4">ZD1-4</strain>
    </source>
</reference>
<accession>A0A3L7J6K7</accession>
<gene>
    <name evidence="3" type="ORF">D9V28_07885</name>
</gene>
<keyword evidence="4" id="KW-1185">Reference proteome</keyword>
<dbReference type="EC" id="1.1.1.47" evidence="3"/>
<dbReference type="InterPro" id="IPR036291">
    <property type="entry name" value="NAD(P)-bd_dom_sf"/>
</dbReference>
<dbReference type="PANTHER" id="PTHR24321">
    <property type="entry name" value="DEHYDROGENASES, SHORT CHAIN"/>
    <property type="match status" value="1"/>
</dbReference>
<keyword evidence="2 3" id="KW-0560">Oxidoreductase</keyword>
<name>A0A3L7J6K7_9MICO</name>
<dbReference type="GO" id="GO:0047936">
    <property type="term" value="F:glucose 1-dehydrogenase [NAD(P)+] activity"/>
    <property type="evidence" value="ECO:0007669"/>
    <property type="project" value="UniProtKB-EC"/>
</dbReference>
<evidence type="ECO:0000256" key="2">
    <source>
        <dbReference type="ARBA" id="ARBA00023002"/>
    </source>
</evidence>
<dbReference type="Proteomes" id="UP000282460">
    <property type="component" value="Unassembled WGS sequence"/>
</dbReference>
<comment type="similarity">
    <text evidence="1">Belongs to the short-chain dehydrogenases/reductases (SDR) family.</text>
</comment>
<dbReference type="SUPFAM" id="SSF51735">
    <property type="entry name" value="NAD(P)-binding Rossmann-fold domains"/>
    <property type="match status" value="1"/>
</dbReference>
<protein>
    <submittedName>
        <fullName evidence="3">Glucose 1-dehydrogenase</fullName>
        <ecNumber evidence="3">1.1.1.47</ecNumber>
    </submittedName>
</protein>
<proteinExistence type="inferred from homology"/>
<dbReference type="PRINTS" id="PR00081">
    <property type="entry name" value="GDHRDH"/>
</dbReference>
<dbReference type="Gene3D" id="3.40.50.720">
    <property type="entry name" value="NAD(P)-binding Rossmann-like Domain"/>
    <property type="match status" value="1"/>
</dbReference>
<evidence type="ECO:0000313" key="4">
    <source>
        <dbReference type="Proteomes" id="UP000282460"/>
    </source>
</evidence>
<comment type="caution">
    <text evidence="3">The sequence shown here is derived from an EMBL/GenBank/DDBJ whole genome shotgun (WGS) entry which is preliminary data.</text>
</comment>
<dbReference type="EMBL" id="RCWJ01000002">
    <property type="protein sequence ID" value="RLQ84142.1"/>
    <property type="molecule type" value="Genomic_DNA"/>
</dbReference>
<dbReference type="PANTHER" id="PTHR24321:SF8">
    <property type="entry name" value="ESTRADIOL 17-BETA-DEHYDROGENASE 8-RELATED"/>
    <property type="match status" value="1"/>
</dbReference>
<dbReference type="OrthoDB" id="517007at2"/>
<dbReference type="InterPro" id="IPR020904">
    <property type="entry name" value="Sc_DH/Rdtase_CS"/>
</dbReference>
<dbReference type="FunFam" id="3.40.50.720:FF:000084">
    <property type="entry name" value="Short-chain dehydrogenase reductase"/>
    <property type="match status" value="1"/>
</dbReference>
<dbReference type="AlphaFoldDB" id="A0A3L7J6K7"/>
<sequence length="250" mass="24978">MTEKFAGKTALVTGGGSGIGKAVATALAAEGASVVINDLKIEVAQSVADEITSAGGTAVAIAGDVSNPDDVQAAVQKAVDTYGGLHLAFNNAGIGGPQGPVADIDIAGYRALMGVNLDSVFYGLHFQVPAILAAGGGAIVNTSSILGVVGDANALPYVAAKHGVAGMTKAAAISYADKGIRINSVHPGYIDTPLLQGLPEEAYNGLVAKHPIGRLGASEEVAKVVLFLLSDDASFVTGSQYLVDGGYTAQ</sequence>
<dbReference type="PROSITE" id="PS00061">
    <property type="entry name" value="ADH_SHORT"/>
    <property type="match status" value="1"/>
</dbReference>
<dbReference type="PRINTS" id="PR00080">
    <property type="entry name" value="SDRFAMILY"/>
</dbReference>
<evidence type="ECO:0000313" key="3">
    <source>
        <dbReference type="EMBL" id="RLQ84142.1"/>
    </source>
</evidence>
<evidence type="ECO:0000256" key="1">
    <source>
        <dbReference type="ARBA" id="ARBA00006484"/>
    </source>
</evidence>
<dbReference type="InterPro" id="IPR002347">
    <property type="entry name" value="SDR_fam"/>
</dbReference>